<protein>
    <submittedName>
        <fullName evidence="2">Uncharacterized protein</fullName>
    </submittedName>
</protein>
<accession>A0ABV7EXA1</accession>
<reference evidence="3" key="1">
    <citation type="journal article" date="2019" name="Int. J. Syst. Evol. Microbiol.">
        <title>The Global Catalogue of Microorganisms (GCM) 10K type strain sequencing project: providing services to taxonomists for standard genome sequencing and annotation.</title>
        <authorList>
            <consortium name="The Broad Institute Genomics Platform"/>
            <consortium name="The Broad Institute Genome Sequencing Center for Infectious Disease"/>
            <person name="Wu L."/>
            <person name="Ma J."/>
        </authorList>
    </citation>
    <scope>NUCLEOTIDE SEQUENCE [LARGE SCALE GENOMIC DNA]</scope>
    <source>
        <strain evidence="3">KCTC 42986</strain>
    </source>
</reference>
<dbReference type="EMBL" id="JBHRTP010000011">
    <property type="protein sequence ID" value="MFC3107364.1"/>
    <property type="molecule type" value="Genomic_DNA"/>
</dbReference>
<gene>
    <name evidence="2" type="ORF">ACFOFO_05225</name>
</gene>
<dbReference type="RefSeq" id="WP_390331028.1">
    <property type="nucleotide sequence ID" value="NZ_JBHRTP010000011.1"/>
</dbReference>
<sequence length="125" mass="14090">MLATKRILILSAVLLTVPPAHADKNTFADPLVAPELPHDAQLRFENLGTGWVDPVYRRSGFESSFKREIEDVQGKYVRFAVDPLVGLHWDATGHRPSLMYRFTDNGVMHFRGSRHGASVNAIWSF</sequence>
<keyword evidence="1" id="KW-0732">Signal</keyword>
<evidence type="ECO:0000256" key="1">
    <source>
        <dbReference type="SAM" id="SignalP"/>
    </source>
</evidence>
<keyword evidence="3" id="KW-1185">Reference proteome</keyword>
<organism evidence="2 3">
    <name type="scientific">Undibacterium arcticum</name>
    <dbReference type="NCBI Taxonomy" id="1762892"/>
    <lineage>
        <taxon>Bacteria</taxon>
        <taxon>Pseudomonadati</taxon>
        <taxon>Pseudomonadota</taxon>
        <taxon>Betaproteobacteria</taxon>
        <taxon>Burkholderiales</taxon>
        <taxon>Oxalobacteraceae</taxon>
        <taxon>Undibacterium</taxon>
    </lineage>
</organism>
<evidence type="ECO:0000313" key="3">
    <source>
        <dbReference type="Proteomes" id="UP001595530"/>
    </source>
</evidence>
<feature type="chain" id="PRO_5045376692" evidence="1">
    <location>
        <begin position="23"/>
        <end position="125"/>
    </location>
</feature>
<name>A0ABV7EXA1_9BURK</name>
<feature type="signal peptide" evidence="1">
    <location>
        <begin position="1"/>
        <end position="22"/>
    </location>
</feature>
<evidence type="ECO:0000313" key="2">
    <source>
        <dbReference type="EMBL" id="MFC3107364.1"/>
    </source>
</evidence>
<comment type="caution">
    <text evidence="2">The sequence shown here is derived from an EMBL/GenBank/DDBJ whole genome shotgun (WGS) entry which is preliminary data.</text>
</comment>
<proteinExistence type="predicted"/>
<dbReference type="Proteomes" id="UP001595530">
    <property type="component" value="Unassembled WGS sequence"/>
</dbReference>